<gene>
    <name evidence="2" type="ORF">PLEOSDRAFT_1106044</name>
</gene>
<evidence type="ECO:0000313" key="2">
    <source>
        <dbReference type="EMBL" id="KDQ27156.1"/>
    </source>
</evidence>
<dbReference type="AlphaFoldDB" id="A0A067NU67"/>
<feature type="region of interest" description="Disordered" evidence="1">
    <location>
        <begin position="1"/>
        <end position="38"/>
    </location>
</feature>
<dbReference type="EMBL" id="KL198009">
    <property type="protein sequence ID" value="KDQ27156.1"/>
    <property type="molecule type" value="Genomic_DNA"/>
</dbReference>
<dbReference type="InParanoid" id="A0A067NU67"/>
<dbReference type="VEuPathDB" id="FungiDB:PLEOSDRAFT_1106044"/>
<dbReference type="Proteomes" id="UP000027073">
    <property type="component" value="Unassembled WGS sequence"/>
</dbReference>
<organism evidence="2 3">
    <name type="scientific">Pleurotus ostreatus (strain PC15)</name>
    <name type="common">Oyster mushroom</name>
    <dbReference type="NCBI Taxonomy" id="1137138"/>
    <lineage>
        <taxon>Eukaryota</taxon>
        <taxon>Fungi</taxon>
        <taxon>Dikarya</taxon>
        <taxon>Basidiomycota</taxon>
        <taxon>Agaricomycotina</taxon>
        <taxon>Agaricomycetes</taxon>
        <taxon>Agaricomycetidae</taxon>
        <taxon>Agaricales</taxon>
        <taxon>Pleurotineae</taxon>
        <taxon>Pleurotaceae</taxon>
        <taxon>Pleurotus</taxon>
    </lineage>
</organism>
<protein>
    <submittedName>
        <fullName evidence="2">Uncharacterized protein</fullName>
    </submittedName>
</protein>
<sequence length="120" mass="13700">MPLISSRFPAASKSQSRTNKWHRANKLHPASPEESSLDTTRADFTVFTNNFTNDNNRPLSSDLAGLRKKVKANLSIFVAPALRNPHFQYPRFNYLHTWYRGPHEHAAVLPSPSHLARGHW</sequence>
<name>A0A067NU67_PLEO1</name>
<evidence type="ECO:0000256" key="1">
    <source>
        <dbReference type="SAM" id="MobiDB-lite"/>
    </source>
</evidence>
<proteinExistence type="predicted"/>
<accession>A0A067NU67</accession>
<dbReference type="HOGENOM" id="CLU_2050616_0_0_1"/>
<evidence type="ECO:0000313" key="3">
    <source>
        <dbReference type="Proteomes" id="UP000027073"/>
    </source>
</evidence>
<reference evidence="3" key="1">
    <citation type="journal article" date="2014" name="Proc. Natl. Acad. Sci. U.S.A.">
        <title>Extensive sampling of basidiomycete genomes demonstrates inadequacy of the white-rot/brown-rot paradigm for wood decay fungi.</title>
        <authorList>
            <person name="Riley R."/>
            <person name="Salamov A.A."/>
            <person name="Brown D.W."/>
            <person name="Nagy L.G."/>
            <person name="Floudas D."/>
            <person name="Held B.W."/>
            <person name="Levasseur A."/>
            <person name="Lombard V."/>
            <person name="Morin E."/>
            <person name="Otillar R."/>
            <person name="Lindquist E.A."/>
            <person name="Sun H."/>
            <person name="LaButti K.M."/>
            <person name="Schmutz J."/>
            <person name="Jabbour D."/>
            <person name="Luo H."/>
            <person name="Baker S.E."/>
            <person name="Pisabarro A.G."/>
            <person name="Walton J.D."/>
            <person name="Blanchette R.A."/>
            <person name="Henrissat B."/>
            <person name="Martin F."/>
            <person name="Cullen D."/>
            <person name="Hibbett D.S."/>
            <person name="Grigoriev I.V."/>
        </authorList>
    </citation>
    <scope>NUCLEOTIDE SEQUENCE [LARGE SCALE GENOMIC DNA]</scope>
    <source>
        <strain evidence="3">PC15</strain>
    </source>
</reference>